<dbReference type="EMBL" id="JADNRY010000031">
    <property type="protein sequence ID" value="KAF9071564.1"/>
    <property type="molecule type" value="Genomic_DNA"/>
</dbReference>
<protein>
    <submittedName>
        <fullName evidence="2">Uncharacterized protein</fullName>
    </submittedName>
</protein>
<keyword evidence="1" id="KW-0812">Transmembrane</keyword>
<keyword evidence="1" id="KW-1133">Transmembrane helix</keyword>
<feature type="transmembrane region" description="Helical" evidence="1">
    <location>
        <begin position="67"/>
        <end position="88"/>
    </location>
</feature>
<dbReference type="Proteomes" id="UP000772434">
    <property type="component" value="Unassembled WGS sequence"/>
</dbReference>
<name>A0A9P5PSL9_9AGAR</name>
<keyword evidence="1" id="KW-0472">Membrane</keyword>
<feature type="transmembrane region" description="Helical" evidence="1">
    <location>
        <begin position="29"/>
        <end position="47"/>
    </location>
</feature>
<evidence type="ECO:0000256" key="1">
    <source>
        <dbReference type="SAM" id="Phobius"/>
    </source>
</evidence>
<gene>
    <name evidence="2" type="ORF">BDP27DRAFT_1501334</name>
</gene>
<organism evidence="2 3">
    <name type="scientific">Rhodocollybia butyracea</name>
    <dbReference type="NCBI Taxonomy" id="206335"/>
    <lineage>
        <taxon>Eukaryota</taxon>
        <taxon>Fungi</taxon>
        <taxon>Dikarya</taxon>
        <taxon>Basidiomycota</taxon>
        <taxon>Agaricomycotina</taxon>
        <taxon>Agaricomycetes</taxon>
        <taxon>Agaricomycetidae</taxon>
        <taxon>Agaricales</taxon>
        <taxon>Marasmiineae</taxon>
        <taxon>Omphalotaceae</taxon>
        <taxon>Rhodocollybia</taxon>
    </lineage>
</organism>
<evidence type="ECO:0000313" key="3">
    <source>
        <dbReference type="Proteomes" id="UP000772434"/>
    </source>
</evidence>
<reference evidence="2" key="1">
    <citation type="submission" date="2020-11" db="EMBL/GenBank/DDBJ databases">
        <authorList>
            <consortium name="DOE Joint Genome Institute"/>
            <person name="Ahrendt S."/>
            <person name="Riley R."/>
            <person name="Andreopoulos W."/>
            <person name="Labutti K."/>
            <person name="Pangilinan J."/>
            <person name="Ruiz-Duenas F.J."/>
            <person name="Barrasa J.M."/>
            <person name="Sanchez-Garcia M."/>
            <person name="Camarero S."/>
            <person name="Miyauchi S."/>
            <person name="Serrano A."/>
            <person name="Linde D."/>
            <person name="Babiker R."/>
            <person name="Drula E."/>
            <person name="Ayuso-Fernandez I."/>
            <person name="Pacheco R."/>
            <person name="Padilla G."/>
            <person name="Ferreira P."/>
            <person name="Barriuso J."/>
            <person name="Kellner H."/>
            <person name="Castanera R."/>
            <person name="Alfaro M."/>
            <person name="Ramirez L."/>
            <person name="Pisabarro A.G."/>
            <person name="Kuo A."/>
            <person name="Tritt A."/>
            <person name="Lipzen A."/>
            <person name="He G."/>
            <person name="Yan M."/>
            <person name="Ng V."/>
            <person name="Cullen D."/>
            <person name="Martin F."/>
            <person name="Rosso M.-N."/>
            <person name="Henrissat B."/>
            <person name="Hibbett D."/>
            <person name="Martinez A.T."/>
            <person name="Grigoriev I.V."/>
        </authorList>
    </citation>
    <scope>NUCLEOTIDE SEQUENCE</scope>
    <source>
        <strain evidence="2">AH 40177</strain>
    </source>
</reference>
<keyword evidence="3" id="KW-1185">Reference proteome</keyword>
<accession>A0A9P5PSL9</accession>
<sequence>MNDYSMNTTTLSGTWFVLRPSPPLNCGRINLVFILTCAACAFLRISWSTVVQDILLLLPLKPCEFCVIPVVYLFLSLISLRLSLLVAANISMVQQPT</sequence>
<proteinExistence type="predicted"/>
<comment type="caution">
    <text evidence="2">The sequence shown here is derived from an EMBL/GenBank/DDBJ whole genome shotgun (WGS) entry which is preliminary data.</text>
</comment>
<dbReference type="AlphaFoldDB" id="A0A9P5PSL9"/>
<evidence type="ECO:0000313" key="2">
    <source>
        <dbReference type="EMBL" id="KAF9071564.1"/>
    </source>
</evidence>